<dbReference type="Proteomes" id="UP001230188">
    <property type="component" value="Unassembled WGS sequence"/>
</dbReference>
<dbReference type="PANTHER" id="PTHR15020:SF11">
    <property type="entry name" value="OS06G0360300 PROTEIN"/>
    <property type="match status" value="1"/>
</dbReference>
<keyword evidence="1" id="KW-0732">Signal</keyword>
<evidence type="ECO:0000313" key="4">
    <source>
        <dbReference type="Proteomes" id="UP001230188"/>
    </source>
</evidence>
<protein>
    <recommendedName>
        <fullName evidence="2">NAD(P)-binding domain-containing protein</fullName>
    </recommendedName>
</protein>
<evidence type="ECO:0000313" key="3">
    <source>
        <dbReference type="EMBL" id="KAJ8599551.1"/>
    </source>
</evidence>
<comment type="caution">
    <text evidence="3">The sequence shown here is derived from an EMBL/GenBank/DDBJ whole genome shotgun (WGS) entry which is preliminary data.</text>
</comment>
<keyword evidence="4" id="KW-1185">Reference proteome</keyword>
<dbReference type="PANTHER" id="PTHR15020">
    <property type="entry name" value="FLAVIN REDUCTASE-RELATED"/>
    <property type="match status" value="1"/>
</dbReference>
<reference evidence="3" key="1">
    <citation type="submission" date="2023-01" db="EMBL/GenBank/DDBJ databases">
        <title>Metagenome sequencing of chrysophaentin producing Chrysophaeum taylorii.</title>
        <authorList>
            <person name="Davison J."/>
            <person name="Bewley C."/>
        </authorList>
    </citation>
    <scope>NUCLEOTIDE SEQUENCE</scope>
    <source>
        <strain evidence="3">NIES-1699</strain>
    </source>
</reference>
<gene>
    <name evidence="3" type="ORF">CTAYLR_007116</name>
</gene>
<evidence type="ECO:0000259" key="2">
    <source>
        <dbReference type="Pfam" id="PF13460"/>
    </source>
</evidence>
<dbReference type="InterPro" id="IPR016040">
    <property type="entry name" value="NAD(P)-bd_dom"/>
</dbReference>
<accession>A0AAD7XIE9</accession>
<dbReference type="InterPro" id="IPR036291">
    <property type="entry name" value="NAD(P)-bd_dom_sf"/>
</dbReference>
<dbReference type="Gene3D" id="3.40.50.720">
    <property type="entry name" value="NAD(P)-binding Rossmann-like Domain"/>
    <property type="match status" value="1"/>
</dbReference>
<sequence>MKTTAFLLVAWQCNALSASSAQQRVVVAGATGRVGRLVVSELLSRNSTVVTAIVRDDEKAKATLPLDHPRLEVASDIKLTNSKAVETMVSEADVVVWCATGFSDAASPLNRLRAVAELMMGSSTASFDVRALGLLGDAVRERDTCRVVCCSSAAVTRPAWDDAKKERYKGASDIPIVRLNPLNILDVKRTAEETLRVRSGGRYTIVRPTGLNDDWPRGRVVVSQGDLAVGRISRADVAAVLASLAVDVEASVVNGLTFEMFALAGYPAPASLDAQLARLRRDDRALESFETLDATYALLQQLVPGETLRPQDLAMGQTYEQLDAGETGRLGARGAENVPPDFVRT</sequence>
<feature type="chain" id="PRO_5042175050" description="NAD(P)-binding domain-containing protein" evidence="1">
    <location>
        <begin position="22"/>
        <end position="345"/>
    </location>
</feature>
<feature type="domain" description="NAD(P)-binding" evidence="2">
    <location>
        <begin position="29"/>
        <end position="245"/>
    </location>
</feature>
<organism evidence="3 4">
    <name type="scientific">Chrysophaeum taylorii</name>
    <dbReference type="NCBI Taxonomy" id="2483200"/>
    <lineage>
        <taxon>Eukaryota</taxon>
        <taxon>Sar</taxon>
        <taxon>Stramenopiles</taxon>
        <taxon>Ochrophyta</taxon>
        <taxon>Pelagophyceae</taxon>
        <taxon>Pelagomonadales</taxon>
        <taxon>Pelagomonadaceae</taxon>
        <taxon>Chrysophaeum</taxon>
    </lineage>
</organism>
<proteinExistence type="predicted"/>
<dbReference type="AlphaFoldDB" id="A0AAD7XIE9"/>
<feature type="signal peptide" evidence="1">
    <location>
        <begin position="1"/>
        <end position="21"/>
    </location>
</feature>
<dbReference type="Pfam" id="PF13460">
    <property type="entry name" value="NAD_binding_10"/>
    <property type="match status" value="1"/>
</dbReference>
<name>A0AAD7XIE9_9STRA</name>
<dbReference type="SUPFAM" id="SSF51735">
    <property type="entry name" value="NAD(P)-binding Rossmann-fold domains"/>
    <property type="match status" value="1"/>
</dbReference>
<dbReference type="EMBL" id="JAQMWT010000553">
    <property type="protein sequence ID" value="KAJ8599551.1"/>
    <property type="molecule type" value="Genomic_DNA"/>
</dbReference>
<evidence type="ECO:0000256" key="1">
    <source>
        <dbReference type="SAM" id="SignalP"/>
    </source>
</evidence>